<dbReference type="AlphaFoldDB" id="A0AAD7UE39"/>
<dbReference type="EMBL" id="JAQMWT010000398">
    <property type="protein sequence ID" value="KAJ8601894.1"/>
    <property type="molecule type" value="Genomic_DNA"/>
</dbReference>
<organism evidence="2 3">
    <name type="scientific">Chrysophaeum taylorii</name>
    <dbReference type="NCBI Taxonomy" id="2483200"/>
    <lineage>
        <taxon>Eukaryota</taxon>
        <taxon>Sar</taxon>
        <taxon>Stramenopiles</taxon>
        <taxon>Ochrophyta</taxon>
        <taxon>Pelagophyceae</taxon>
        <taxon>Pelagomonadales</taxon>
        <taxon>Pelagomonadaceae</taxon>
        <taxon>Chrysophaeum</taxon>
    </lineage>
</organism>
<proteinExistence type="predicted"/>
<dbReference type="Proteomes" id="UP001230188">
    <property type="component" value="Unassembled WGS sequence"/>
</dbReference>
<reference evidence="2" key="1">
    <citation type="submission" date="2023-01" db="EMBL/GenBank/DDBJ databases">
        <title>Metagenome sequencing of chrysophaentin producing Chrysophaeum taylorii.</title>
        <authorList>
            <person name="Davison J."/>
            <person name="Bewley C."/>
        </authorList>
    </citation>
    <scope>NUCLEOTIDE SEQUENCE</scope>
    <source>
        <strain evidence="2">NIES-1699</strain>
    </source>
</reference>
<evidence type="ECO:0000313" key="3">
    <source>
        <dbReference type="Proteomes" id="UP001230188"/>
    </source>
</evidence>
<feature type="domain" description="Glycosyltransferase 2-like" evidence="1">
    <location>
        <begin position="160"/>
        <end position="290"/>
    </location>
</feature>
<evidence type="ECO:0000313" key="2">
    <source>
        <dbReference type="EMBL" id="KAJ8601894.1"/>
    </source>
</evidence>
<sequence length="427" mass="47988">MKAIVVVCDAEKRVRMTVRGDLPVARLVAKYAEWAKSDVTGLESAASGGAIAPDASVSSLDGQEVRAVRRRRVGIKGALAARTGRWEAELKALASAYPSTCGLRQSEEKFLLDLYACNEHALNRTELLRYVSTNTSAAAALETLEPLLPKTARSPRRKVSVVVPTTHHRAAFHETLYACFCWQTHEPRELVILDTGVSASPFFEACEDPRVRYSYEPDHPPSTGAKRNTLIDRATGEVVAHFDDDDFYGPHYLSRLLDALGEAELATLGSWTWLDAERFRAKRDHDCVSWYDASRDQRRGFSENHAAAGWHSRKWGYGFSYVYRRDVPARFPNAFLGEDYDFCMRLLATGATCRAFRDDPDDAVVLHVMHNNNSSIVARHRDRSLADLDRAFQHHPLVNILTAMRDRHVFDTTLSDTLRRARAVVPE</sequence>
<dbReference type="CDD" id="cd00761">
    <property type="entry name" value="Glyco_tranf_GTA_type"/>
    <property type="match status" value="1"/>
</dbReference>
<protein>
    <recommendedName>
        <fullName evidence="1">Glycosyltransferase 2-like domain-containing protein</fullName>
    </recommendedName>
</protein>
<dbReference type="Gene3D" id="3.90.550.10">
    <property type="entry name" value="Spore Coat Polysaccharide Biosynthesis Protein SpsA, Chain A"/>
    <property type="match status" value="1"/>
</dbReference>
<dbReference type="SUPFAM" id="SSF53448">
    <property type="entry name" value="Nucleotide-diphospho-sugar transferases"/>
    <property type="match status" value="1"/>
</dbReference>
<name>A0AAD7UE39_9STRA</name>
<dbReference type="Pfam" id="PF00535">
    <property type="entry name" value="Glycos_transf_2"/>
    <property type="match status" value="1"/>
</dbReference>
<keyword evidence="3" id="KW-1185">Reference proteome</keyword>
<dbReference type="InterPro" id="IPR029044">
    <property type="entry name" value="Nucleotide-diphossugar_trans"/>
</dbReference>
<accession>A0AAD7UE39</accession>
<gene>
    <name evidence="2" type="ORF">CTAYLR_002661</name>
</gene>
<comment type="caution">
    <text evidence="2">The sequence shown here is derived from an EMBL/GenBank/DDBJ whole genome shotgun (WGS) entry which is preliminary data.</text>
</comment>
<evidence type="ECO:0000259" key="1">
    <source>
        <dbReference type="Pfam" id="PF00535"/>
    </source>
</evidence>
<dbReference type="InterPro" id="IPR001173">
    <property type="entry name" value="Glyco_trans_2-like"/>
</dbReference>